<dbReference type="FunFam" id="1.20.5.5200:FF:000001">
    <property type="entry name" value="Stimulator of interferon genes protein"/>
    <property type="match status" value="1"/>
</dbReference>
<evidence type="ECO:0000259" key="16">
    <source>
        <dbReference type="Pfam" id="PF23417"/>
    </source>
</evidence>
<dbReference type="GO" id="GO:0000139">
    <property type="term" value="C:Golgi membrane"/>
    <property type="evidence" value="ECO:0007669"/>
    <property type="project" value="UniProtKB-SubCell"/>
</dbReference>
<dbReference type="PANTHER" id="PTHR34339:SF1">
    <property type="entry name" value="STIMULATOR OF INTERFERON GENES PROTEIN"/>
    <property type="match status" value="1"/>
</dbReference>
<evidence type="ECO:0000256" key="3">
    <source>
        <dbReference type="ARBA" id="ARBA00004542"/>
    </source>
</evidence>
<accession>A0ABD0WK37</accession>
<evidence type="ECO:0000259" key="15">
    <source>
        <dbReference type="Pfam" id="PF15009"/>
    </source>
</evidence>
<dbReference type="GO" id="GO:0000166">
    <property type="term" value="F:nucleotide binding"/>
    <property type="evidence" value="ECO:0007669"/>
    <property type="project" value="UniProtKB-KW"/>
</dbReference>
<dbReference type="Proteomes" id="UP001557470">
    <property type="component" value="Unassembled WGS sequence"/>
</dbReference>
<evidence type="ECO:0000256" key="6">
    <source>
        <dbReference type="ARBA" id="ARBA00009027"/>
    </source>
</evidence>
<feature type="transmembrane region" description="Helical" evidence="14">
    <location>
        <begin position="43"/>
        <end position="65"/>
    </location>
</feature>
<dbReference type="InterPro" id="IPR047191">
    <property type="entry name" value="STING_C_chordates"/>
</dbReference>
<keyword evidence="9" id="KW-0547">Nucleotide-binding</keyword>
<evidence type="ECO:0000256" key="11">
    <source>
        <dbReference type="ARBA" id="ARBA00022989"/>
    </source>
</evidence>
<keyword evidence="8 14" id="KW-0812">Transmembrane</keyword>
<evidence type="ECO:0000256" key="10">
    <source>
        <dbReference type="ARBA" id="ARBA00022824"/>
    </source>
</evidence>
<evidence type="ECO:0000256" key="5">
    <source>
        <dbReference type="ARBA" id="ARBA00004653"/>
    </source>
</evidence>
<evidence type="ECO:0000256" key="8">
    <source>
        <dbReference type="ARBA" id="ARBA00022692"/>
    </source>
</evidence>
<organism evidence="17 18">
    <name type="scientific">Umbra pygmaea</name>
    <name type="common">Eastern mudminnow</name>
    <dbReference type="NCBI Taxonomy" id="75934"/>
    <lineage>
        <taxon>Eukaryota</taxon>
        <taxon>Metazoa</taxon>
        <taxon>Chordata</taxon>
        <taxon>Craniata</taxon>
        <taxon>Vertebrata</taxon>
        <taxon>Euteleostomi</taxon>
        <taxon>Actinopterygii</taxon>
        <taxon>Neopterygii</taxon>
        <taxon>Teleostei</taxon>
        <taxon>Protacanthopterygii</taxon>
        <taxon>Esociformes</taxon>
        <taxon>Umbridae</taxon>
        <taxon>Umbra</taxon>
    </lineage>
</organism>
<evidence type="ECO:0000313" key="18">
    <source>
        <dbReference type="Proteomes" id="UP001557470"/>
    </source>
</evidence>
<comment type="catalytic activity">
    <reaction evidence="13">
        <text>H(+)(in) = H(+)(out)</text>
        <dbReference type="Rhea" id="RHEA:34979"/>
        <dbReference type="ChEBI" id="CHEBI:15378"/>
    </reaction>
</comment>
<dbReference type="AlphaFoldDB" id="A0ABD0WK37"/>
<evidence type="ECO:0000256" key="1">
    <source>
        <dbReference type="ARBA" id="ARBA00004457"/>
    </source>
</evidence>
<comment type="caution">
    <text evidence="17">The sequence shown here is derived from an EMBL/GenBank/DDBJ whole genome shotgun (WGS) entry which is preliminary data.</text>
</comment>
<gene>
    <name evidence="17" type="ORF">UPYG_G00212570</name>
</gene>
<name>A0ABD0WK37_UMBPY</name>
<dbReference type="GO" id="GO:0005789">
    <property type="term" value="C:endoplasmic reticulum membrane"/>
    <property type="evidence" value="ECO:0007669"/>
    <property type="project" value="UniProtKB-SubCell"/>
</dbReference>
<feature type="domain" description="STING ligand-binding" evidence="15">
    <location>
        <begin position="153"/>
        <end position="337"/>
    </location>
</feature>
<protein>
    <recommendedName>
        <fullName evidence="7">Stimulator of interferon genes protein</fullName>
    </recommendedName>
</protein>
<dbReference type="CDD" id="cd22658">
    <property type="entry name" value="STING_C_metazoan-like"/>
    <property type="match status" value="1"/>
</dbReference>
<keyword evidence="11 14" id="KW-1133">Transmembrane helix</keyword>
<dbReference type="InterPro" id="IPR029158">
    <property type="entry name" value="STING"/>
</dbReference>
<evidence type="ECO:0000256" key="4">
    <source>
        <dbReference type="ARBA" id="ARBA00004556"/>
    </source>
</evidence>
<evidence type="ECO:0000313" key="17">
    <source>
        <dbReference type="EMBL" id="KAL0973900.1"/>
    </source>
</evidence>
<dbReference type="GO" id="GO:0033116">
    <property type="term" value="C:endoplasmic reticulum-Golgi intermediate compartment membrane"/>
    <property type="evidence" value="ECO:0007669"/>
    <property type="project" value="UniProtKB-SubCell"/>
</dbReference>
<evidence type="ECO:0000256" key="14">
    <source>
        <dbReference type="SAM" id="Phobius"/>
    </source>
</evidence>
<evidence type="ECO:0000256" key="12">
    <source>
        <dbReference type="ARBA" id="ARBA00023136"/>
    </source>
</evidence>
<dbReference type="Pfam" id="PF23417">
    <property type="entry name" value="STING_TM"/>
    <property type="match status" value="1"/>
</dbReference>
<comment type="subcellular location">
    <subcellularLocation>
        <location evidence="4">Cytoplasm</location>
        <location evidence="4">Perinuclear region</location>
    </subcellularLocation>
    <subcellularLocation>
        <location evidence="3">Cytoplasmic vesicle</location>
        <location evidence="3">Autophagosome membrane</location>
        <topology evidence="3">Multi-pass membrane protein</topology>
    </subcellularLocation>
    <subcellularLocation>
        <location evidence="2">Endoplasmic reticulum membrane</location>
        <topology evidence="2">Multi-pass membrane protein</topology>
    </subcellularLocation>
    <subcellularLocation>
        <location evidence="1">Endoplasmic reticulum-Golgi intermediate compartment membrane</location>
        <topology evidence="1">Multi-pass membrane protein</topology>
    </subcellularLocation>
    <subcellularLocation>
        <location evidence="5">Golgi apparatus membrane</location>
        <topology evidence="5">Multi-pass membrane protein</topology>
    </subcellularLocation>
</comment>
<dbReference type="InterPro" id="IPR055434">
    <property type="entry name" value="STING_TM"/>
</dbReference>
<sequence length="395" mass="44919">MQQLGGEESLVPQPRGRLSKNCATGLAIVVTLVMYLLERDVFFRHLATVILILTMGALLHGVCLFSEESIHHATTRYRERGLVHMVKACVDVYTFLGVVVAVLLFNLTEPRSSWDPWCIVILASGLYPLFKTLGVLGPSEVEVSEICEGRMMNVAHGLAWSFYFGYLKLVLPRLEDSIVEFCSTHTAGKFETKGSRKLLILIPVNANITHKLEDADTNICFYDNLPNTEIDRAGVRGRVYKHSVYSLLDQNKKAHHCVVEHATPLLTLYRMSQDSSAGFAAKDRREQVLLFYRTLKDILERSIECRNRYRLILVNDEHEEDSHFLSKAILKTLDQQENEEFDVPPHNPQPEVDHPFNPQAIGECNQVEPMSTDPTLMFSDDMPRTLREPVEVTYE</sequence>
<dbReference type="Gene3D" id="3.40.50.12100">
    <property type="entry name" value="Stimulator of interferon genes protein"/>
    <property type="match status" value="1"/>
</dbReference>
<comment type="similarity">
    <text evidence="6">Belongs to the STING family.</text>
</comment>
<dbReference type="EMBL" id="JAGEUA010000006">
    <property type="protein sequence ID" value="KAL0973900.1"/>
    <property type="molecule type" value="Genomic_DNA"/>
</dbReference>
<evidence type="ECO:0000256" key="13">
    <source>
        <dbReference type="ARBA" id="ARBA00024169"/>
    </source>
</evidence>
<dbReference type="Gene3D" id="1.20.5.5200">
    <property type="match status" value="1"/>
</dbReference>
<keyword evidence="12 14" id="KW-0472">Membrane</keyword>
<keyword evidence="10" id="KW-0256">Endoplasmic reticulum</keyword>
<feature type="domain" description="STING transmembrane" evidence="16">
    <location>
        <begin position="46"/>
        <end position="149"/>
    </location>
</feature>
<keyword evidence="18" id="KW-1185">Reference proteome</keyword>
<dbReference type="InterPro" id="IPR055432">
    <property type="entry name" value="STING_LBD"/>
</dbReference>
<evidence type="ECO:0000256" key="2">
    <source>
        <dbReference type="ARBA" id="ARBA00004477"/>
    </source>
</evidence>
<dbReference type="InterPro" id="IPR038623">
    <property type="entry name" value="STING_C_sf"/>
</dbReference>
<dbReference type="GO" id="GO:0000421">
    <property type="term" value="C:autophagosome membrane"/>
    <property type="evidence" value="ECO:0007669"/>
    <property type="project" value="UniProtKB-SubCell"/>
</dbReference>
<reference evidence="17 18" key="1">
    <citation type="submission" date="2024-06" db="EMBL/GenBank/DDBJ databases">
        <authorList>
            <person name="Pan Q."/>
            <person name="Wen M."/>
            <person name="Jouanno E."/>
            <person name="Zahm M."/>
            <person name="Klopp C."/>
            <person name="Cabau C."/>
            <person name="Louis A."/>
            <person name="Berthelot C."/>
            <person name="Parey E."/>
            <person name="Roest Crollius H."/>
            <person name="Montfort J."/>
            <person name="Robinson-Rechavi M."/>
            <person name="Bouchez O."/>
            <person name="Lampietro C."/>
            <person name="Lopez Roques C."/>
            <person name="Donnadieu C."/>
            <person name="Postlethwait J."/>
            <person name="Bobe J."/>
            <person name="Verreycken H."/>
            <person name="Guiguen Y."/>
        </authorList>
    </citation>
    <scope>NUCLEOTIDE SEQUENCE [LARGE SCALE GENOMIC DNA]</scope>
    <source>
        <strain evidence="17">Up_M1</strain>
        <tissue evidence="17">Testis</tissue>
    </source>
</reference>
<dbReference type="FunFam" id="3.40.50.12100:FF:000001">
    <property type="entry name" value="Stimulator of interferon genes protein"/>
    <property type="match status" value="1"/>
</dbReference>
<evidence type="ECO:0000256" key="7">
    <source>
        <dbReference type="ARBA" id="ARBA00018708"/>
    </source>
</evidence>
<dbReference type="PANTHER" id="PTHR34339">
    <property type="entry name" value="STIMULATOR OF INTERFERON GENES PROTEIN"/>
    <property type="match status" value="1"/>
</dbReference>
<dbReference type="Pfam" id="PF15009">
    <property type="entry name" value="STING_LBD"/>
    <property type="match status" value="1"/>
</dbReference>
<dbReference type="GO" id="GO:0048471">
    <property type="term" value="C:perinuclear region of cytoplasm"/>
    <property type="evidence" value="ECO:0007669"/>
    <property type="project" value="UniProtKB-SubCell"/>
</dbReference>
<evidence type="ECO:0000256" key="9">
    <source>
        <dbReference type="ARBA" id="ARBA00022741"/>
    </source>
</evidence>
<proteinExistence type="inferred from homology"/>
<feature type="transmembrane region" description="Helical" evidence="14">
    <location>
        <begin position="86"/>
        <end position="108"/>
    </location>
</feature>